<dbReference type="Proteomes" id="UP000013085">
    <property type="component" value="Unassembled WGS sequence"/>
</dbReference>
<dbReference type="Pfam" id="PF00144">
    <property type="entry name" value="Beta-lactamase"/>
    <property type="match status" value="1"/>
</dbReference>
<evidence type="ECO:0000313" key="3">
    <source>
        <dbReference type="EMBL" id="ENZ11625.1"/>
    </source>
</evidence>
<dbReference type="Gene3D" id="3.40.710.10">
    <property type="entry name" value="DD-peptidase/beta-lactamase superfamily"/>
    <property type="match status" value="1"/>
</dbReference>
<dbReference type="RefSeq" id="WP_002588116.1">
    <property type="nucleotide sequence ID" value="NZ_KB850981.1"/>
</dbReference>
<comment type="caution">
    <text evidence="3">The sequence shown here is derived from an EMBL/GenBank/DDBJ whole genome shotgun (WGS) entry which is preliminary data.</text>
</comment>
<sequence length="372" mass="41733">MMQNENWPVSGWRTAEPGEQGMNRELPQRLHSVITSDYANTNGIVVVRNGCIVCEEYFHGFGPDVPVHVASVTKSVLSALTGIAADKGYIPSVRRKIMEYFPDYASETHDRNCGNVTIENLLTMTVPYAFEEWKEPLEQLCTSPDWVGFTLDMMRDAGETDKPGRHFQYCTAGAHLLSAVLQRAVGMSTREFANRYLFAPVGMTVIPDYPMETYTYDSLFGEGVRGWVHDPEGVTAGGWGLTMTPRDMARFGLLYLNMGMWNGARIIPESWVRQSVKRTRSHYGYMWWQFEKKGVAVHAAMGDGGNMICWVPDRKLVVAMTSGFAPDAKNRWLLVRDYILPAVEEIRVGDGPYDNQGRIYLLPGAGPGYDEG</sequence>
<dbReference type="InterPro" id="IPR001466">
    <property type="entry name" value="Beta-lactam-related"/>
</dbReference>
<gene>
    <name evidence="3" type="ORF">HMPREF1090_03980</name>
</gene>
<evidence type="ECO:0000259" key="2">
    <source>
        <dbReference type="Pfam" id="PF00144"/>
    </source>
</evidence>
<dbReference type="PATRIC" id="fig|999408.3.peg.4256"/>
<dbReference type="EMBL" id="AGYR01000042">
    <property type="protein sequence ID" value="ENZ11625.1"/>
    <property type="molecule type" value="Genomic_DNA"/>
</dbReference>
<accession>A0A0E2H6R8</accession>
<feature type="region of interest" description="Disordered" evidence="1">
    <location>
        <begin position="1"/>
        <end position="23"/>
    </location>
</feature>
<dbReference type="PANTHER" id="PTHR43283:SF7">
    <property type="entry name" value="BETA-LACTAMASE-RELATED DOMAIN-CONTAINING PROTEIN"/>
    <property type="match status" value="1"/>
</dbReference>
<organism evidence="3 4">
    <name type="scientific">[Clostridium] clostridioforme 90A8</name>
    <dbReference type="NCBI Taxonomy" id="999408"/>
    <lineage>
        <taxon>Bacteria</taxon>
        <taxon>Bacillati</taxon>
        <taxon>Bacillota</taxon>
        <taxon>Clostridia</taxon>
        <taxon>Lachnospirales</taxon>
        <taxon>Lachnospiraceae</taxon>
        <taxon>Enterocloster</taxon>
    </lineage>
</organism>
<dbReference type="SUPFAM" id="SSF56601">
    <property type="entry name" value="beta-lactamase/transpeptidase-like"/>
    <property type="match status" value="1"/>
</dbReference>
<proteinExistence type="predicted"/>
<reference evidence="3 4" key="1">
    <citation type="submission" date="2013-01" db="EMBL/GenBank/DDBJ databases">
        <title>The Genome Sequence of Clostridium clostridioforme 90A8.</title>
        <authorList>
            <consortium name="The Broad Institute Genome Sequencing Platform"/>
            <person name="Earl A."/>
            <person name="Ward D."/>
            <person name="Feldgarden M."/>
            <person name="Gevers D."/>
            <person name="Courvalin P."/>
            <person name="Lambert T."/>
            <person name="Walker B."/>
            <person name="Young S.K."/>
            <person name="Zeng Q."/>
            <person name="Gargeya S."/>
            <person name="Fitzgerald M."/>
            <person name="Haas B."/>
            <person name="Abouelleil A."/>
            <person name="Alvarado L."/>
            <person name="Arachchi H.M."/>
            <person name="Berlin A.M."/>
            <person name="Chapman S.B."/>
            <person name="Dewar J."/>
            <person name="Goldberg J."/>
            <person name="Griggs A."/>
            <person name="Gujja S."/>
            <person name="Hansen M."/>
            <person name="Howarth C."/>
            <person name="Imamovic A."/>
            <person name="Larimer J."/>
            <person name="McCowan C."/>
            <person name="Murphy C."/>
            <person name="Neiman D."/>
            <person name="Pearson M."/>
            <person name="Priest M."/>
            <person name="Roberts A."/>
            <person name="Saif S."/>
            <person name="Shea T."/>
            <person name="Sisk P."/>
            <person name="Sykes S."/>
            <person name="Wortman J."/>
            <person name="Nusbaum C."/>
            <person name="Birren B."/>
        </authorList>
    </citation>
    <scope>NUCLEOTIDE SEQUENCE [LARGE SCALE GENOMIC DNA]</scope>
    <source>
        <strain evidence="3 4">90A8</strain>
    </source>
</reference>
<evidence type="ECO:0000256" key="1">
    <source>
        <dbReference type="SAM" id="MobiDB-lite"/>
    </source>
</evidence>
<evidence type="ECO:0000313" key="4">
    <source>
        <dbReference type="Proteomes" id="UP000013085"/>
    </source>
</evidence>
<name>A0A0E2H6R8_9FIRM</name>
<dbReference type="AlphaFoldDB" id="A0A0E2H6R8"/>
<dbReference type="InterPro" id="IPR050789">
    <property type="entry name" value="Diverse_Enzym_Activities"/>
</dbReference>
<dbReference type="PANTHER" id="PTHR43283">
    <property type="entry name" value="BETA-LACTAMASE-RELATED"/>
    <property type="match status" value="1"/>
</dbReference>
<dbReference type="HOGENOM" id="CLU_030169_1_0_9"/>
<feature type="domain" description="Beta-lactamase-related" evidence="2">
    <location>
        <begin position="44"/>
        <end position="331"/>
    </location>
</feature>
<dbReference type="InterPro" id="IPR012338">
    <property type="entry name" value="Beta-lactam/transpept-like"/>
</dbReference>
<protein>
    <submittedName>
        <fullName evidence="3">Beta-lactamase</fullName>
    </submittedName>
</protein>